<dbReference type="InterPro" id="IPR036179">
    <property type="entry name" value="Ig-like_dom_sf"/>
</dbReference>
<feature type="domain" description="Ig-like" evidence="2">
    <location>
        <begin position="425"/>
        <end position="516"/>
    </location>
</feature>
<dbReference type="Pfam" id="PF07654">
    <property type="entry name" value="C1-set"/>
    <property type="match status" value="2"/>
</dbReference>
<name>A0ABV0ZI56_9TELE</name>
<dbReference type="InterPro" id="IPR013783">
    <property type="entry name" value="Ig-like_fold"/>
</dbReference>
<dbReference type="SMART" id="SM00407">
    <property type="entry name" value="IGc1"/>
    <property type="match status" value="2"/>
</dbReference>
<accession>A0ABV0ZI56</accession>
<dbReference type="EMBL" id="JAHRIP010065943">
    <property type="protein sequence ID" value="MEQ2305918.1"/>
    <property type="molecule type" value="Genomic_DNA"/>
</dbReference>
<protein>
    <recommendedName>
        <fullName evidence="2">Ig-like domain-containing protein</fullName>
    </recommendedName>
</protein>
<dbReference type="PROSITE" id="PS50835">
    <property type="entry name" value="IG_LIKE"/>
    <property type="match status" value="4"/>
</dbReference>
<proteinExistence type="predicted"/>
<dbReference type="InterPro" id="IPR007110">
    <property type="entry name" value="Ig-like_dom"/>
</dbReference>
<feature type="domain" description="Ig-like" evidence="2">
    <location>
        <begin position="127"/>
        <end position="218"/>
    </location>
</feature>
<keyword evidence="4" id="KW-1185">Reference proteome</keyword>
<evidence type="ECO:0000259" key="2">
    <source>
        <dbReference type="PROSITE" id="PS50835"/>
    </source>
</evidence>
<keyword evidence="1" id="KW-0393">Immunoglobulin domain</keyword>
<dbReference type="PANTHER" id="PTHR23411">
    <property type="entry name" value="TAPASIN"/>
    <property type="match status" value="1"/>
</dbReference>
<gene>
    <name evidence="3" type="ORF">AMECASPLE_002914</name>
</gene>
<organism evidence="3 4">
    <name type="scientific">Ameca splendens</name>
    <dbReference type="NCBI Taxonomy" id="208324"/>
    <lineage>
        <taxon>Eukaryota</taxon>
        <taxon>Metazoa</taxon>
        <taxon>Chordata</taxon>
        <taxon>Craniata</taxon>
        <taxon>Vertebrata</taxon>
        <taxon>Euteleostomi</taxon>
        <taxon>Actinopterygii</taxon>
        <taxon>Neopterygii</taxon>
        <taxon>Teleostei</taxon>
        <taxon>Neoteleostei</taxon>
        <taxon>Acanthomorphata</taxon>
        <taxon>Ovalentaria</taxon>
        <taxon>Atherinomorphae</taxon>
        <taxon>Cyprinodontiformes</taxon>
        <taxon>Goodeidae</taxon>
        <taxon>Ameca</taxon>
    </lineage>
</organism>
<dbReference type="Gene3D" id="2.60.40.10">
    <property type="entry name" value="Immunoglobulins"/>
    <property type="match status" value="6"/>
</dbReference>
<evidence type="ECO:0000256" key="1">
    <source>
        <dbReference type="ARBA" id="ARBA00023319"/>
    </source>
</evidence>
<dbReference type="InterPro" id="IPR050380">
    <property type="entry name" value="Immune_Resp_Modulators"/>
</dbReference>
<sequence length="635" mass="70670">MQHLFTHNLLSSPDDRIVSPNINLYPVWDNDFGISQVRLICVLSGYFPKQLSVEWYKNDGYPTNINPNERKLMNAEGEEKIFSLTTEIKPNMDDWKIGTNFTCKSTHKGSVFVKTTDICQTSLSVPPTFQIVIPSFKTVMTEFFVKATCLVHTTFDAKVTWLSDKSNKLSGTTKQVSNTTHISSEVTVSSSEWKQLKTITCRAEHKCFSSMEKTVNVAGPSGTPPQIKIRRSFPELVKEDCAIFQCDISQDSSQDIYVTFQSNGRDILEGQYVDLPEGPGPHSVSINFLVPRNVWKTDTDFTCMVNQGFSSSSIKSDTISNIFVEPSIELLLAPGKVLGQQTLVCSGRGFNPQIKWLNGLHEQHTSNHGISMDTNAHVAVTSQLHVAETEWKSGTVFICEVSDKSLNKVVKKEISFCSASLSVPPTFQIVIPSFKTVMTEFFVKATCLVHTTFDAKVTWLSDKSNKLSGTTKQVSNTTHISSEVTVSSSEWKQLKTITCRAEHKCFSSMEKTVNVAGPSGTPPQIKIRRSFPELVKEDCAIFQCDISQDSSQDLYVTFQSNGRDILEGQYVDLPEGPGPHSVSINFLVPRNVWKTNPNFTCMVNQGFSSSSIKSDTISNIFGESCLYLLGKHMTC</sequence>
<dbReference type="InterPro" id="IPR003597">
    <property type="entry name" value="Ig_C1-set"/>
</dbReference>
<dbReference type="Proteomes" id="UP001469553">
    <property type="component" value="Unassembled WGS sequence"/>
</dbReference>
<dbReference type="CDD" id="cd00098">
    <property type="entry name" value="IgC1"/>
    <property type="match status" value="1"/>
</dbReference>
<feature type="domain" description="Ig-like" evidence="2">
    <location>
        <begin position="320"/>
        <end position="415"/>
    </location>
</feature>
<reference evidence="3 4" key="1">
    <citation type="submission" date="2021-06" db="EMBL/GenBank/DDBJ databases">
        <authorList>
            <person name="Palmer J.M."/>
        </authorList>
    </citation>
    <scope>NUCLEOTIDE SEQUENCE [LARGE SCALE GENOMIC DNA]</scope>
    <source>
        <strain evidence="3 4">AS_MEX2019</strain>
        <tissue evidence="3">Muscle</tissue>
    </source>
</reference>
<dbReference type="SUPFAM" id="SSF48726">
    <property type="entry name" value="Immunoglobulin"/>
    <property type="match status" value="6"/>
</dbReference>
<evidence type="ECO:0000313" key="3">
    <source>
        <dbReference type="EMBL" id="MEQ2305918.1"/>
    </source>
</evidence>
<feature type="domain" description="Ig-like" evidence="2">
    <location>
        <begin position="20"/>
        <end position="119"/>
    </location>
</feature>
<comment type="caution">
    <text evidence="3">The sequence shown here is derived from an EMBL/GenBank/DDBJ whole genome shotgun (WGS) entry which is preliminary data.</text>
</comment>
<evidence type="ECO:0000313" key="4">
    <source>
        <dbReference type="Proteomes" id="UP001469553"/>
    </source>
</evidence>